<accession>A0A4U0VBW7</accession>
<evidence type="ECO:0000256" key="6">
    <source>
        <dbReference type="SAM" id="Phobius"/>
    </source>
</evidence>
<keyword evidence="4 6" id="KW-0472">Membrane</keyword>
<dbReference type="Pfam" id="PF01544">
    <property type="entry name" value="CorA"/>
    <property type="match status" value="1"/>
</dbReference>
<evidence type="ECO:0000256" key="2">
    <source>
        <dbReference type="ARBA" id="ARBA00022692"/>
    </source>
</evidence>
<feature type="transmembrane region" description="Helical" evidence="6">
    <location>
        <begin position="472"/>
        <end position="493"/>
    </location>
</feature>
<evidence type="ECO:0000256" key="5">
    <source>
        <dbReference type="SAM" id="MobiDB-lite"/>
    </source>
</evidence>
<dbReference type="AlphaFoldDB" id="A0A4U0VBW7"/>
<protein>
    <submittedName>
        <fullName evidence="7">Uncharacterized protein</fullName>
    </submittedName>
</protein>
<gene>
    <name evidence="7" type="ORF">B0A54_04054</name>
</gene>
<dbReference type="GO" id="GO:0016020">
    <property type="term" value="C:membrane"/>
    <property type="evidence" value="ECO:0007669"/>
    <property type="project" value="UniProtKB-SubCell"/>
</dbReference>
<dbReference type="Gene3D" id="1.20.58.340">
    <property type="entry name" value="Magnesium transport protein CorA, transmembrane region"/>
    <property type="match status" value="1"/>
</dbReference>
<dbReference type="Proteomes" id="UP000310066">
    <property type="component" value="Unassembled WGS sequence"/>
</dbReference>
<comment type="caution">
    <text evidence="7">The sequence shown here is derived from an EMBL/GenBank/DDBJ whole genome shotgun (WGS) entry which is preliminary data.</text>
</comment>
<proteinExistence type="predicted"/>
<comment type="subcellular location">
    <subcellularLocation>
        <location evidence="1">Membrane</location>
        <topology evidence="1">Multi-pass membrane protein</topology>
    </subcellularLocation>
</comment>
<evidence type="ECO:0000313" key="8">
    <source>
        <dbReference type="Proteomes" id="UP000310066"/>
    </source>
</evidence>
<sequence length="549" mass="62843">MAHSLARILMRKGRGSSGDDDFELGKSHPRKPQQQQRKMPTSQVQVPEKRESDVNIQPHTDEGGDGTYIGDAYEPARTASEWALTDGPYLDFIKRVSKDLPHLEYLAHWMEVSCAPPKWKFIKDWPANRDLRAAKCSVCVMDFNDGQEVSKAFFDRNTALHASLETSLPSAEKPAIRLVIAEDLSRDLVELLGSTYDIDPLFFLSHISDYLFHNTRDRWVELPDLDVDARQRSHFNVQYLRARYFKTQESFDEAEQESGSFNVLRRLDSDRSRKRLQNTLLDTSGASVTLSRSKTSIWFKPRDNPQDPIIVLADWRTVLKYMATMLGKIEWEFENPHWGEAPSDIDNSLRKLSPWRRNVPYYQGMIAESIDRIFRDLRTTLPPSTTRPAFGIPSLRHDFDLVRQLMDASQHRIETIQTTASNSISIEESRRAVQQNQNLARLTFLATLFIPLSFTSSFLSMSSNFTQSTQTIWLFFAIGLPLTAIALITIDLMHPEEGLILGKWRAFWKRKPASLPSGTVPPQTVQIGRTIGPWPTNRLDTGFRLEGRS</sequence>
<evidence type="ECO:0000256" key="1">
    <source>
        <dbReference type="ARBA" id="ARBA00004141"/>
    </source>
</evidence>
<evidence type="ECO:0000256" key="4">
    <source>
        <dbReference type="ARBA" id="ARBA00023136"/>
    </source>
</evidence>
<dbReference type="SUPFAM" id="SSF144083">
    <property type="entry name" value="Magnesium transport protein CorA, transmembrane region"/>
    <property type="match status" value="1"/>
</dbReference>
<evidence type="ECO:0000313" key="7">
    <source>
        <dbReference type="EMBL" id="TKA45515.1"/>
    </source>
</evidence>
<feature type="transmembrane region" description="Helical" evidence="6">
    <location>
        <begin position="439"/>
        <end position="460"/>
    </location>
</feature>
<reference evidence="7 8" key="1">
    <citation type="submission" date="2017-03" db="EMBL/GenBank/DDBJ databases">
        <title>Genomes of endolithic fungi from Antarctica.</title>
        <authorList>
            <person name="Coleine C."/>
            <person name="Masonjones S."/>
            <person name="Stajich J.E."/>
        </authorList>
    </citation>
    <scope>NUCLEOTIDE SEQUENCE [LARGE SCALE GENOMIC DNA]</scope>
    <source>
        <strain evidence="7 8">CCFEE 5311</strain>
    </source>
</reference>
<organism evidence="7 8">
    <name type="scientific">Friedmanniomyces endolithicus</name>
    <dbReference type="NCBI Taxonomy" id="329885"/>
    <lineage>
        <taxon>Eukaryota</taxon>
        <taxon>Fungi</taxon>
        <taxon>Dikarya</taxon>
        <taxon>Ascomycota</taxon>
        <taxon>Pezizomycotina</taxon>
        <taxon>Dothideomycetes</taxon>
        <taxon>Dothideomycetidae</taxon>
        <taxon>Mycosphaerellales</taxon>
        <taxon>Teratosphaeriaceae</taxon>
        <taxon>Friedmanniomyces</taxon>
    </lineage>
</organism>
<dbReference type="STRING" id="329885.A0A4U0VBW7"/>
<dbReference type="GO" id="GO:0046873">
    <property type="term" value="F:metal ion transmembrane transporter activity"/>
    <property type="evidence" value="ECO:0007669"/>
    <property type="project" value="InterPro"/>
</dbReference>
<keyword evidence="3 6" id="KW-1133">Transmembrane helix</keyword>
<keyword evidence="2 6" id="KW-0812">Transmembrane</keyword>
<dbReference type="EMBL" id="NAJP01000011">
    <property type="protein sequence ID" value="TKA45515.1"/>
    <property type="molecule type" value="Genomic_DNA"/>
</dbReference>
<evidence type="ECO:0000256" key="3">
    <source>
        <dbReference type="ARBA" id="ARBA00022989"/>
    </source>
</evidence>
<dbReference type="InterPro" id="IPR002523">
    <property type="entry name" value="MgTranspt_CorA/ZnTranspt_ZntB"/>
</dbReference>
<dbReference type="OrthoDB" id="3231000at2759"/>
<dbReference type="InterPro" id="IPR045863">
    <property type="entry name" value="CorA_TM1_TM2"/>
</dbReference>
<feature type="region of interest" description="Disordered" evidence="5">
    <location>
        <begin position="1"/>
        <end position="69"/>
    </location>
</feature>
<name>A0A4U0VBW7_9PEZI</name>